<dbReference type="SUPFAM" id="SSF89009">
    <property type="entry name" value="GAT-like domain"/>
    <property type="match status" value="1"/>
</dbReference>
<dbReference type="GO" id="GO:0043130">
    <property type="term" value="F:ubiquitin binding"/>
    <property type="evidence" value="ECO:0007669"/>
    <property type="project" value="InterPro"/>
</dbReference>
<dbReference type="Pfam" id="PF00790">
    <property type="entry name" value="VHS"/>
    <property type="match status" value="1"/>
</dbReference>
<accession>A0AAD8HRE8</accession>
<dbReference type="PANTHER" id="PTHR45898:SF14">
    <property type="entry name" value="TOM1-LIKE PROTEIN 4"/>
    <property type="match status" value="1"/>
</dbReference>
<feature type="compositionally biased region" description="Polar residues" evidence="6">
    <location>
        <begin position="434"/>
        <end position="454"/>
    </location>
</feature>
<keyword evidence="4" id="KW-0653">Protein transport</keyword>
<evidence type="ECO:0000256" key="2">
    <source>
        <dbReference type="ARBA" id="ARBA00007708"/>
    </source>
</evidence>
<evidence type="ECO:0000256" key="4">
    <source>
        <dbReference type="ARBA" id="ARBA00022927"/>
    </source>
</evidence>
<dbReference type="Proteomes" id="UP001237642">
    <property type="component" value="Unassembled WGS sequence"/>
</dbReference>
<dbReference type="Gene3D" id="1.25.40.90">
    <property type="match status" value="1"/>
</dbReference>
<dbReference type="Gene3D" id="1.20.58.160">
    <property type="match status" value="1"/>
</dbReference>
<keyword evidence="5" id="KW-0472">Membrane</keyword>
<evidence type="ECO:0008006" key="11">
    <source>
        <dbReference type="Google" id="ProtNLM"/>
    </source>
</evidence>
<dbReference type="GO" id="GO:0043328">
    <property type="term" value="P:protein transport to vacuole involved in ubiquitin-dependent protein catabolic process via the multivesicular body sorting pathway"/>
    <property type="evidence" value="ECO:0007669"/>
    <property type="project" value="InterPro"/>
</dbReference>
<feature type="compositionally biased region" description="Low complexity" evidence="6">
    <location>
        <begin position="402"/>
        <end position="413"/>
    </location>
</feature>
<dbReference type="Pfam" id="PF03127">
    <property type="entry name" value="GAT"/>
    <property type="match status" value="1"/>
</dbReference>
<gene>
    <name evidence="9" type="ORF">POM88_037356</name>
</gene>
<feature type="region of interest" description="Disordered" evidence="6">
    <location>
        <begin position="319"/>
        <end position="523"/>
    </location>
</feature>
<protein>
    <recommendedName>
        <fullName evidence="11">Target of Myb protein 1</fullName>
    </recommendedName>
</protein>
<proteinExistence type="inferred from homology"/>
<dbReference type="InterPro" id="IPR002014">
    <property type="entry name" value="VHS_dom"/>
</dbReference>
<evidence type="ECO:0000313" key="10">
    <source>
        <dbReference type="Proteomes" id="UP001237642"/>
    </source>
</evidence>
<reference evidence="9" key="1">
    <citation type="submission" date="2023-02" db="EMBL/GenBank/DDBJ databases">
        <title>Genome of toxic invasive species Heracleum sosnowskyi carries increased number of genes despite the absence of recent whole-genome duplications.</title>
        <authorList>
            <person name="Schelkunov M."/>
            <person name="Shtratnikova V."/>
            <person name="Makarenko M."/>
            <person name="Klepikova A."/>
            <person name="Omelchenko D."/>
            <person name="Novikova G."/>
            <person name="Obukhova E."/>
            <person name="Bogdanov V."/>
            <person name="Penin A."/>
            <person name="Logacheva M."/>
        </authorList>
    </citation>
    <scope>NUCLEOTIDE SEQUENCE</scope>
    <source>
        <strain evidence="9">Hsosn_3</strain>
        <tissue evidence="9">Leaf</tissue>
    </source>
</reference>
<reference evidence="9" key="2">
    <citation type="submission" date="2023-05" db="EMBL/GenBank/DDBJ databases">
        <authorList>
            <person name="Schelkunov M.I."/>
        </authorList>
    </citation>
    <scope>NUCLEOTIDE SEQUENCE</scope>
    <source>
        <strain evidence="9">Hsosn_3</strain>
        <tissue evidence="9">Leaf</tissue>
    </source>
</reference>
<evidence type="ECO:0000256" key="3">
    <source>
        <dbReference type="ARBA" id="ARBA00022448"/>
    </source>
</evidence>
<evidence type="ECO:0000256" key="1">
    <source>
        <dbReference type="ARBA" id="ARBA00004170"/>
    </source>
</evidence>
<dbReference type="InterPro" id="IPR038425">
    <property type="entry name" value="GAT_sf"/>
</dbReference>
<dbReference type="GO" id="GO:0035091">
    <property type="term" value="F:phosphatidylinositol binding"/>
    <property type="evidence" value="ECO:0007669"/>
    <property type="project" value="InterPro"/>
</dbReference>
<evidence type="ECO:0000256" key="6">
    <source>
        <dbReference type="SAM" id="MobiDB-lite"/>
    </source>
</evidence>
<evidence type="ECO:0000259" key="8">
    <source>
        <dbReference type="PROSITE" id="PS50909"/>
    </source>
</evidence>
<dbReference type="PANTHER" id="PTHR45898">
    <property type="entry name" value="TOM1-LIKE PROTEIN"/>
    <property type="match status" value="1"/>
</dbReference>
<name>A0AAD8HRE8_9APIA</name>
<dbReference type="SUPFAM" id="SSF48464">
    <property type="entry name" value="ENTH/VHS domain"/>
    <property type="match status" value="1"/>
</dbReference>
<dbReference type="GO" id="GO:0005737">
    <property type="term" value="C:cytoplasm"/>
    <property type="evidence" value="ECO:0007669"/>
    <property type="project" value="UniProtKB-ARBA"/>
</dbReference>
<evidence type="ECO:0000259" key="7">
    <source>
        <dbReference type="PROSITE" id="PS50179"/>
    </source>
</evidence>
<feature type="compositionally biased region" description="Low complexity" evidence="6">
    <location>
        <begin position="639"/>
        <end position="650"/>
    </location>
</feature>
<dbReference type="InterPro" id="IPR044836">
    <property type="entry name" value="TOL_plant"/>
</dbReference>
<dbReference type="PROSITE" id="PS50179">
    <property type="entry name" value="VHS"/>
    <property type="match status" value="1"/>
</dbReference>
<dbReference type="SMART" id="SM00288">
    <property type="entry name" value="VHS"/>
    <property type="match status" value="1"/>
</dbReference>
<feature type="domain" description="VHS" evidence="7">
    <location>
        <begin position="28"/>
        <end position="157"/>
    </location>
</feature>
<dbReference type="PROSITE" id="PS50909">
    <property type="entry name" value="GAT"/>
    <property type="match status" value="1"/>
</dbReference>
<feature type="compositionally biased region" description="Polar residues" evidence="6">
    <location>
        <begin position="470"/>
        <end position="504"/>
    </location>
</feature>
<dbReference type="EMBL" id="JAUIZM010000008">
    <property type="protein sequence ID" value="KAK1371264.1"/>
    <property type="molecule type" value="Genomic_DNA"/>
</dbReference>
<feature type="compositionally biased region" description="Polar residues" evidence="6">
    <location>
        <begin position="563"/>
        <end position="576"/>
    </location>
</feature>
<comment type="caution">
    <text evidence="9">The sequence shown here is derived from an EMBL/GenBank/DDBJ whole genome shotgun (WGS) entry which is preliminary data.</text>
</comment>
<feature type="compositionally biased region" description="Pro residues" evidence="6">
    <location>
        <begin position="607"/>
        <end position="624"/>
    </location>
</feature>
<dbReference type="GO" id="GO:0016020">
    <property type="term" value="C:membrane"/>
    <property type="evidence" value="ECO:0007669"/>
    <property type="project" value="UniProtKB-SubCell"/>
</dbReference>
<evidence type="ECO:0000313" key="9">
    <source>
        <dbReference type="EMBL" id="KAK1371264.1"/>
    </source>
</evidence>
<comment type="similarity">
    <text evidence="2">Belongs to the TOM1 family.</text>
</comment>
<comment type="subcellular location">
    <subcellularLocation>
        <location evidence="1">Membrane</location>
        <topology evidence="1">Peripheral membrane protein</topology>
    </subcellularLocation>
</comment>
<dbReference type="CDD" id="cd03561">
    <property type="entry name" value="VHS"/>
    <property type="match status" value="1"/>
</dbReference>
<dbReference type="InterPro" id="IPR008942">
    <property type="entry name" value="ENTH_VHS"/>
</dbReference>
<dbReference type="InterPro" id="IPR004152">
    <property type="entry name" value="GAT_dom"/>
</dbReference>
<dbReference type="FunFam" id="1.25.40.90:FF:000028">
    <property type="entry name" value="TOM1-like protein 2"/>
    <property type="match status" value="1"/>
</dbReference>
<keyword evidence="3" id="KW-0813">Transport</keyword>
<keyword evidence="10" id="KW-1185">Reference proteome</keyword>
<evidence type="ECO:0000256" key="5">
    <source>
        <dbReference type="ARBA" id="ARBA00023136"/>
    </source>
</evidence>
<dbReference type="AlphaFoldDB" id="A0AAD8HRE8"/>
<feature type="region of interest" description="Disordered" evidence="6">
    <location>
        <begin position="547"/>
        <end position="655"/>
    </location>
</feature>
<feature type="domain" description="GAT" evidence="8">
    <location>
        <begin position="200"/>
        <end position="288"/>
    </location>
</feature>
<dbReference type="CDD" id="cd14231">
    <property type="entry name" value="GAT_GGA-like_plant"/>
    <property type="match status" value="1"/>
</dbReference>
<sequence>MKSHYFLAYPGFGTVLGRMSAAVCVERATSDNLSGPDWAMNIEICDIINNDPGQARNATRTLKKRLGSKNPKRQLLALFVLETLTKNCGDNIFQHIVDGDILREMVKIVKKKPDLNVREKILVLIDTWQEALGGTRGQYPQYYATYNELQSLGVDFPPHEENIIALFTPTQTQPVGQPASTDSASTYEEAAAFQDSLQSDPSALDLEEIQTANGVANVLMEMLNFLDPQNNKGVKEEVIVDLVDQCRAYQKRVIVLVDNALDEELLMKGLALNDTLQRVLSHYADIAKGVCVPKVVATQNPSVPLVNVSHEDEDKYELEDDFSKLARRPRDNQGRKTASDKMAPGHGMPVLPPPSSRRNTLQGRGKRVQSDQGPKTASDKKAPECVMPFPPPPSSRRNTLLGQGQSVQSDQGQKTASDKTAPDCVMPILPPPSSTRNTLQGQGQRVQSDQGQKTASDKTAPDCVMPILPPSSTRILPPSSTRILPPSSTRNTLQGQGQRAQSDQMEPIGESPIIPPPPPRKPKLPPYGTIEYLYATLDNLSNDLQLPPRTSEAYGSLSPVAVNGNNTDSSLPSNGAPSDDFINPTASMFSEKQPAYKEPAPTTNNYPLPPAPWETPEFIPPPPSKHSQRKQFFKQQHVGSSHSSSGSGSSYDSLVGQANNLSINSSTLKEQENSEALFRDLVDFAKAKSSSSSNPNRSH</sequence>
<feature type="compositionally biased region" description="Basic and acidic residues" evidence="6">
    <location>
        <begin position="321"/>
        <end position="339"/>
    </location>
</feature>
<organism evidence="9 10">
    <name type="scientific">Heracleum sosnowskyi</name>
    <dbReference type="NCBI Taxonomy" id="360622"/>
    <lineage>
        <taxon>Eukaryota</taxon>
        <taxon>Viridiplantae</taxon>
        <taxon>Streptophyta</taxon>
        <taxon>Embryophyta</taxon>
        <taxon>Tracheophyta</taxon>
        <taxon>Spermatophyta</taxon>
        <taxon>Magnoliopsida</taxon>
        <taxon>eudicotyledons</taxon>
        <taxon>Gunneridae</taxon>
        <taxon>Pentapetalae</taxon>
        <taxon>asterids</taxon>
        <taxon>campanulids</taxon>
        <taxon>Apiales</taxon>
        <taxon>Apiaceae</taxon>
        <taxon>Apioideae</taxon>
        <taxon>apioid superclade</taxon>
        <taxon>Tordylieae</taxon>
        <taxon>Tordyliinae</taxon>
        <taxon>Heracleum</taxon>
    </lineage>
</organism>